<keyword evidence="9 12" id="KW-1133">Transmembrane helix</keyword>
<gene>
    <name evidence="16" type="ORF">D5R93_06845</name>
</gene>
<dbReference type="PROSITE" id="PS51093">
    <property type="entry name" value="PTS_EIIA_TYPE_1"/>
    <property type="match status" value="1"/>
</dbReference>
<dbReference type="InterPro" id="IPR001127">
    <property type="entry name" value="PTS_EIIA_1_perm"/>
</dbReference>
<evidence type="ECO:0000259" key="14">
    <source>
        <dbReference type="PROSITE" id="PS51098"/>
    </source>
</evidence>
<feature type="transmembrane region" description="Helical" evidence="12">
    <location>
        <begin position="353"/>
        <end position="374"/>
    </location>
</feature>
<dbReference type="InterPro" id="IPR001996">
    <property type="entry name" value="PTS_IIB_1"/>
</dbReference>
<proteinExistence type="predicted"/>
<feature type="domain" description="PTS EIIB type-1" evidence="14">
    <location>
        <begin position="7"/>
        <end position="89"/>
    </location>
</feature>
<dbReference type="InterPro" id="IPR011055">
    <property type="entry name" value="Dup_hybrid_motif"/>
</dbReference>
<evidence type="ECO:0000256" key="12">
    <source>
        <dbReference type="SAM" id="Phobius"/>
    </source>
</evidence>
<dbReference type="PROSITE" id="PS51098">
    <property type="entry name" value="PTS_EIIB_TYPE_1"/>
    <property type="match status" value="1"/>
</dbReference>
<evidence type="ECO:0000256" key="9">
    <source>
        <dbReference type="ARBA" id="ARBA00022989"/>
    </source>
</evidence>
<dbReference type="InterPro" id="IPR013013">
    <property type="entry name" value="PTS_EIIC_1"/>
</dbReference>
<accession>A0ABM6Z3X2</accession>
<keyword evidence="3" id="KW-1003">Cell membrane</keyword>
<feature type="domain" description="PTS EIIA type-1" evidence="13">
    <location>
        <begin position="505"/>
        <end position="609"/>
    </location>
</feature>
<dbReference type="SUPFAM" id="SSF55604">
    <property type="entry name" value="Glucose permease domain IIB"/>
    <property type="match status" value="1"/>
</dbReference>
<evidence type="ECO:0000256" key="7">
    <source>
        <dbReference type="ARBA" id="ARBA00022692"/>
    </source>
</evidence>
<dbReference type="PANTHER" id="PTHR30175:SF1">
    <property type="entry name" value="PTS SYSTEM ARBUTIN-, CELLOBIOSE-, AND SALICIN-SPECIFIC EIIBC COMPONENT-RELATED"/>
    <property type="match status" value="1"/>
</dbReference>
<dbReference type="InterPro" id="IPR011297">
    <property type="entry name" value="PTS_IIABC_b_glu"/>
</dbReference>
<evidence type="ECO:0000256" key="10">
    <source>
        <dbReference type="ARBA" id="ARBA00023136"/>
    </source>
</evidence>
<dbReference type="InterPro" id="IPR036878">
    <property type="entry name" value="Glu_permease_IIB"/>
</dbReference>
<evidence type="ECO:0000259" key="13">
    <source>
        <dbReference type="PROSITE" id="PS51093"/>
    </source>
</evidence>
<keyword evidence="4" id="KW-0762">Sugar transport</keyword>
<dbReference type="NCBIfam" id="TIGR01995">
    <property type="entry name" value="PTS-II-ABC-beta"/>
    <property type="match status" value="1"/>
</dbReference>
<evidence type="ECO:0000256" key="8">
    <source>
        <dbReference type="ARBA" id="ARBA00022777"/>
    </source>
</evidence>
<dbReference type="SUPFAM" id="SSF51261">
    <property type="entry name" value="Duplicated hybrid motif"/>
    <property type="match status" value="1"/>
</dbReference>
<feature type="transmembrane region" description="Helical" evidence="12">
    <location>
        <begin position="285"/>
        <end position="308"/>
    </location>
</feature>
<dbReference type="Gene3D" id="2.70.70.10">
    <property type="entry name" value="Glucose Permease (Domain IIA)"/>
    <property type="match status" value="1"/>
</dbReference>
<dbReference type="Pfam" id="PF02378">
    <property type="entry name" value="PTS_EIIC"/>
    <property type="match status" value="1"/>
</dbReference>
<dbReference type="InterPro" id="IPR018113">
    <property type="entry name" value="PTrfase_EIIB_Cys"/>
</dbReference>
<feature type="transmembrane region" description="Helical" evidence="12">
    <location>
        <begin position="204"/>
        <end position="224"/>
    </location>
</feature>
<keyword evidence="8" id="KW-0418">Kinase</keyword>
<name>A0ABM6Z3X2_9ACTO</name>
<feature type="transmembrane region" description="Helical" evidence="12">
    <location>
        <begin position="175"/>
        <end position="192"/>
    </location>
</feature>
<feature type="transmembrane region" description="Helical" evidence="12">
    <location>
        <begin position="245"/>
        <end position="265"/>
    </location>
</feature>
<dbReference type="Proteomes" id="UP000273001">
    <property type="component" value="Chromosome"/>
</dbReference>
<evidence type="ECO:0000256" key="11">
    <source>
        <dbReference type="PROSITE-ProRule" id="PRU00421"/>
    </source>
</evidence>
<evidence type="ECO:0000256" key="3">
    <source>
        <dbReference type="ARBA" id="ARBA00022475"/>
    </source>
</evidence>
<keyword evidence="10 12" id="KW-0472">Membrane</keyword>
<feature type="transmembrane region" description="Helical" evidence="12">
    <location>
        <begin position="103"/>
        <end position="124"/>
    </location>
</feature>
<evidence type="ECO:0000313" key="17">
    <source>
        <dbReference type="Proteomes" id="UP000273001"/>
    </source>
</evidence>
<evidence type="ECO:0000256" key="1">
    <source>
        <dbReference type="ARBA" id="ARBA00004651"/>
    </source>
</evidence>
<reference evidence="16 17" key="1">
    <citation type="submission" date="2018-09" db="EMBL/GenBank/DDBJ databases">
        <authorList>
            <person name="Li J."/>
        </authorList>
    </citation>
    <scope>NUCLEOTIDE SEQUENCE [LARGE SCALE GENOMIC DNA]</scope>
    <source>
        <strain evidence="16 17">2129</strain>
    </source>
</reference>
<dbReference type="PROSITE" id="PS01035">
    <property type="entry name" value="PTS_EIIB_TYPE_1_CYS"/>
    <property type="match status" value="1"/>
</dbReference>
<dbReference type="NCBIfam" id="TIGR00830">
    <property type="entry name" value="PTBA"/>
    <property type="match status" value="1"/>
</dbReference>
<organism evidence="16 17">
    <name type="scientific">Actinomyces lilanjuaniae</name>
    <dbReference type="NCBI Taxonomy" id="2321394"/>
    <lineage>
        <taxon>Bacteria</taxon>
        <taxon>Bacillati</taxon>
        <taxon>Actinomycetota</taxon>
        <taxon>Actinomycetes</taxon>
        <taxon>Actinomycetales</taxon>
        <taxon>Actinomycetaceae</taxon>
        <taxon>Actinomyces</taxon>
    </lineage>
</organism>
<evidence type="ECO:0000313" key="16">
    <source>
        <dbReference type="EMBL" id="AYD89820.1"/>
    </source>
</evidence>
<feature type="active site" description="Phosphocysteine intermediate; for EIIB activity" evidence="11">
    <location>
        <position position="29"/>
    </location>
</feature>
<protein>
    <submittedName>
        <fullName evidence="16">PTS beta-glucoside transporter subunit IIBCA</fullName>
    </submittedName>
</protein>
<feature type="transmembrane region" description="Helical" evidence="12">
    <location>
        <begin position="320"/>
        <end position="341"/>
    </location>
</feature>
<keyword evidence="2" id="KW-0813">Transport</keyword>
<dbReference type="CDD" id="cd00212">
    <property type="entry name" value="PTS_IIB_glc"/>
    <property type="match status" value="1"/>
</dbReference>
<dbReference type="Pfam" id="PF00358">
    <property type="entry name" value="PTS_EIIA_1"/>
    <property type="match status" value="1"/>
</dbReference>
<comment type="subcellular location">
    <subcellularLocation>
        <location evidence="1">Cell membrane</location>
        <topology evidence="1">Multi-pass membrane protein</topology>
    </subcellularLocation>
</comment>
<dbReference type="InterPro" id="IPR003352">
    <property type="entry name" value="PTS_EIIC"/>
</dbReference>
<dbReference type="Gene3D" id="3.30.1360.60">
    <property type="entry name" value="Glucose permease domain IIB"/>
    <property type="match status" value="1"/>
</dbReference>
<evidence type="ECO:0000259" key="15">
    <source>
        <dbReference type="PROSITE" id="PS51103"/>
    </source>
</evidence>
<feature type="domain" description="PTS EIIC type-1" evidence="15">
    <location>
        <begin position="105"/>
        <end position="458"/>
    </location>
</feature>
<dbReference type="EMBL" id="CP032514">
    <property type="protein sequence ID" value="AYD89820.1"/>
    <property type="molecule type" value="Genomic_DNA"/>
</dbReference>
<feature type="transmembrane region" description="Helical" evidence="12">
    <location>
        <begin position="381"/>
        <end position="401"/>
    </location>
</feature>
<feature type="transmembrane region" description="Helical" evidence="12">
    <location>
        <begin position="144"/>
        <end position="163"/>
    </location>
</feature>
<dbReference type="InterPro" id="IPR050558">
    <property type="entry name" value="PTS_Sugar-Specific_Components"/>
</dbReference>
<feature type="transmembrane region" description="Helical" evidence="12">
    <location>
        <begin position="425"/>
        <end position="446"/>
    </location>
</feature>
<dbReference type="Pfam" id="PF00367">
    <property type="entry name" value="PTS_EIIB"/>
    <property type="match status" value="1"/>
</dbReference>
<dbReference type="PANTHER" id="PTHR30175">
    <property type="entry name" value="PHOSPHOTRANSFERASE SYSTEM TRANSPORT PROTEIN"/>
    <property type="match status" value="1"/>
</dbReference>
<sequence length="636" mass="66051">MAKTDYAALAPDLLTKVGGQDNVRSLAHCATRLRFVLKDESKADTEAVKATGGVVTVVQAGGQYQVVIGNDVPQAYAELMKILGPMGEEEDAPAERKNPLDAFISLVSGIISPMLWTLAGTGLFKAFLTMFTTLGWLAEDTDTYTVLYAASDAFMNFLPMVLAVTAARHFKANQFTSMAIAGALVYPSIIALNEAGGPHDFFGIPLVMMSYTSSVIPIIVAVWVQSHLERLFMRYIPSAFRNFMTPWLTVLIMVPLTLLTIGPATTYLADGIAGGVQWLFATVPLLGGAIMGGLWQVFVIFGLHWGFVPLMTQEITTNGYSVMTGPLVAPVLAQAAAGLAVMLRSRDAKTRELAGPAAVSGFLAGVTEPVIYGINLPRRLPLYFGIAGGAVGGAIGALAGARTTSAGVFPSIIGLPAWMDATPNVPLFLVGVVVAVVMAFVLTYFFGVRDDAGQAGTAPGTGDEAPGTAAPRALDVDAAETTGDVDVIVTAPVPGRVIALEDVPDPVFSSGVMGKGAGIVPADGSVVAPVAGEVVATTDTGHAVGIRTDDGVEVLIHIGIDTVNMKGEGFTTSVSKGQRVVAGQELVRVDLTKVEAAGYSTVTALLVTNTAAHKEVTASAVGEEVSAGDPVVIVSR</sequence>
<dbReference type="RefSeq" id="WP_120204479.1">
    <property type="nucleotide sequence ID" value="NZ_CP032514.1"/>
</dbReference>
<keyword evidence="7 12" id="KW-0812">Transmembrane</keyword>
<keyword evidence="5" id="KW-0808">Transferase</keyword>
<dbReference type="PROSITE" id="PS00371">
    <property type="entry name" value="PTS_EIIA_TYPE_1_HIS"/>
    <property type="match status" value="1"/>
</dbReference>
<evidence type="ECO:0000256" key="4">
    <source>
        <dbReference type="ARBA" id="ARBA00022597"/>
    </source>
</evidence>
<evidence type="ECO:0000256" key="6">
    <source>
        <dbReference type="ARBA" id="ARBA00022683"/>
    </source>
</evidence>
<evidence type="ECO:0000256" key="2">
    <source>
        <dbReference type="ARBA" id="ARBA00022448"/>
    </source>
</evidence>
<keyword evidence="6" id="KW-0598">Phosphotransferase system</keyword>
<dbReference type="PROSITE" id="PS51103">
    <property type="entry name" value="PTS_EIIC_TYPE_1"/>
    <property type="match status" value="1"/>
</dbReference>
<evidence type="ECO:0000256" key="5">
    <source>
        <dbReference type="ARBA" id="ARBA00022679"/>
    </source>
</evidence>
<keyword evidence="17" id="KW-1185">Reference proteome</keyword>